<dbReference type="EMBL" id="HACG01032023">
    <property type="protein sequence ID" value="CEK78888.1"/>
    <property type="molecule type" value="Transcribed_RNA"/>
</dbReference>
<feature type="non-terminal residue" evidence="1">
    <location>
        <position position="61"/>
    </location>
</feature>
<evidence type="ECO:0000313" key="1">
    <source>
        <dbReference type="EMBL" id="CEK78888.1"/>
    </source>
</evidence>
<protein>
    <submittedName>
        <fullName evidence="1">Uncharacterized protein</fullName>
    </submittedName>
</protein>
<organism evidence="1">
    <name type="scientific">Arion vulgaris</name>
    <dbReference type="NCBI Taxonomy" id="1028688"/>
    <lineage>
        <taxon>Eukaryota</taxon>
        <taxon>Metazoa</taxon>
        <taxon>Spiralia</taxon>
        <taxon>Lophotrochozoa</taxon>
        <taxon>Mollusca</taxon>
        <taxon>Gastropoda</taxon>
        <taxon>Heterobranchia</taxon>
        <taxon>Euthyneura</taxon>
        <taxon>Panpulmonata</taxon>
        <taxon>Eupulmonata</taxon>
        <taxon>Stylommatophora</taxon>
        <taxon>Helicina</taxon>
        <taxon>Arionoidea</taxon>
        <taxon>Arionidae</taxon>
        <taxon>Arion</taxon>
    </lineage>
</organism>
<dbReference type="AlphaFoldDB" id="A0A0B7ADQ6"/>
<proteinExistence type="predicted"/>
<accession>A0A0B7ADQ6</accession>
<sequence length="61" mass="7402">MCMFERYRGTITENGSITKPKVSVMNTTQYFLHVKKQECFEQHQYMCYTFTINYHHKIITT</sequence>
<reference evidence="1" key="1">
    <citation type="submission" date="2014-12" db="EMBL/GenBank/DDBJ databases">
        <title>Insight into the proteome of Arion vulgaris.</title>
        <authorList>
            <person name="Aradska J."/>
            <person name="Bulat T."/>
            <person name="Smidak R."/>
            <person name="Sarate P."/>
            <person name="Gangsoo J."/>
            <person name="Sialana F."/>
            <person name="Bilban M."/>
            <person name="Lubec G."/>
        </authorList>
    </citation>
    <scope>NUCLEOTIDE SEQUENCE</scope>
    <source>
        <tissue evidence="1">Skin</tissue>
    </source>
</reference>
<gene>
    <name evidence="1" type="primary">ORF112437</name>
</gene>
<name>A0A0B7ADQ6_9EUPU</name>